<accession>A0ABY1NFY1</accession>
<reference evidence="2 3" key="1">
    <citation type="submission" date="2017-05" db="EMBL/GenBank/DDBJ databases">
        <authorList>
            <person name="Varghese N."/>
            <person name="Submissions S."/>
        </authorList>
    </citation>
    <scope>NUCLEOTIDE SEQUENCE [LARGE SCALE GENOMIC DNA]</scope>
    <source>
        <strain evidence="2 3">DSM 15522</strain>
    </source>
</reference>
<keyword evidence="1" id="KW-1133">Transmembrane helix</keyword>
<feature type="transmembrane region" description="Helical" evidence="1">
    <location>
        <begin position="7"/>
        <end position="33"/>
    </location>
</feature>
<comment type="caution">
    <text evidence="2">The sequence shown here is derived from an EMBL/GenBank/DDBJ whole genome shotgun (WGS) entry which is preliminary data.</text>
</comment>
<protein>
    <submittedName>
        <fullName evidence="2">Uncharacterized protein</fullName>
    </submittedName>
</protein>
<dbReference type="Proteomes" id="UP001157911">
    <property type="component" value="Unassembled WGS sequence"/>
</dbReference>
<feature type="transmembrane region" description="Helical" evidence="1">
    <location>
        <begin position="148"/>
        <end position="170"/>
    </location>
</feature>
<feature type="transmembrane region" description="Helical" evidence="1">
    <location>
        <begin position="115"/>
        <end position="136"/>
    </location>
</feature>
<feature type="transmembrane region" description="Helical" evidence="1">
    <location>
        <begin position="39"/>
        <end position="63"/>
    </location>
</feature>
<evidence type="ECO:0000313" key="3">
    <source>
        <dbReference type="Proteomes" id="UP001157911"/>
    </source>
</evidence>
<evidence type="ECO:0000313" key="2">
    <source>
        <dbReference type="EMBL" id="SMP08074.1"/>
    </source>
</evidence>
<keyword evidence="1" id="KW-0472">Membrane</keyword>
<name>A0ABY1NFY1_9BACT</name>
<keyword evidence="3" id="KW-1185">Reference proteome</keyword>
<keyword evidence="1" id="KW-0812">Transmembrane</keyword>
<gene>
    <name evidence="2" type="ORF">SAMN06265339_0551</name>
</gene>
<sequence length="180" mass="20231">MNKERLVWWLFFAAFVLFIVLMVTGIFALTPFIAANPEVGAFLIGFIIFWLFANRLIFGYGAIADVSNALYKEEEAKLDKEEIAKKTGKPIEELEHLSEVSIIMLWKGYLEPFKYALFLGFALVFSFALLFGLNIVTSLTVAPIAEGFMLGAAIPVLIVWIMELIADYYVAALIKRTMAT</sequence>
<dbReference type="EMBL" id="FXUB01000001">
    <property type="protein sequence ID" value="SMP08074.1"/>
    <property type="molecule type" value="Genomic_DNA"/>
</dbReference>
<proteinExistence type="predicted"/>
<evidence type="ECO:0000256" key="1">
    <source>
        <dbReference type="SAM" id="Phobius"/>
    </source>
</evidence>
<organism evidence="2 3">
    <name type="scientific">Desulfurobacterium pacificum</name>
    <dbReference type="NCBI Taxonomy" id="240166"/>
    <lineage>
        <taxon>Bacteria</taxon>
        <taxon>Pseudomonadati</taxon>
        <taxon>Aquificota</taxon>
        <taxon>Aquificia</taxon>
        <taxon>Desulfurobacteriales</taxon>
        <taxon>Desulfurobacteriaceae</taxon>
        <taxon>Desulfurobacterium</taxon>
    </lineage>
</organism>